<evidence type="ECO:0000256" key="2">
    <source>
        <dbReference type="ARBA" id="ARBA00022692"/>
    </source>
</evidence>
<dbReference type="Pfam" id="PF02361">
    <property type="entry name" value="CbiQ"/>
    <property type="match status" value="1"/>
</dbReference>
<feature type="transmembrane region" description="Helical" evidence="5">
    <location>
        <begin position="185"/>
        <end position="204"/>
    </location>
</feature>
<dbReference type="PANTHER" id="PTHR33514:SF15">
    <property type="entry name" value="COBALT TRANSPORT PROTEIN"/>
    <property type="match status" value="1"/>
</dbReference>
<feature type="transmembrane region" description="Helical" evidence="5">
    <location>
        <begin position="303"/>
        <end position="323"/>
    </location>
</feature>
<comment type="subcellular location">
    <subcellularLocation>
        <location evidence="1">Membrane</location>
        <topology evidence="1">Multi-pass membrane protein</topology>
    </subcellularLocation>
</comment>
<feature type="transmembrane region" description="Helical" evidence="5">
    <location>
        <begin position="93"/>
        <end position="113"/>
    </location>
</feature>
<dbReference type="GO" id="GO:0005886">
    <property type="term" value="C:plasma membrane"/>
    <property type="evidence" value="ECO:0007669"/>
    <property type="project" value="TreeGrafter"/>
</dbReference>
<keyword evidence="4 5" id="KW-0472">Membrane</keyword>
<feature type="transmembrane region" description="Helical" evidence="5">
    <location>
        <begin position="48"/>
        <end position="81"/>
    </location>
</feature>
<evidence type="ECO:0000313" key="7">
    <source>
        <dbReference type="Proteomes" id="UP000295371"/>
    </source>
</evidence>
<dbReference type="PANTHER" id="PTHR33514">
    <property type="entry name" value="PROTEIN ABCI12, CHLOROPLASTIC"/>
    <property type="match status" value="1"/>
</dbReference>
<dbReference type="InterPro" id="IPR003339">
    <property type="entry name" value="ABC/ECF_trnsptr_transmembrane"/>
</dbReference>
<organism evidence="6 7">
    <name type="scientific">Naumannella halotolerans</name>
    <dbReference type="NCBI Taxonomy" id="993414"/>
    <lineage>
        <taxon>Bacteria</taxon>
        <taxon>Bacillati</taxon>
        <taxon>Actinomycetota</taxon>
        <taxon>Actinomycetes</taxon>
        <taxon>Propionibacteriales</taxon>
        <taxon>Propionibacteriaceae</taxon>
        <taxon>Naumannella</taxon>
    </lineage>
</organism>
<feature type="transmembrane region" description="Helical" evidence="5">
    <location>
        <begin position="271"/>
        <end position="291"/>
    </location>
</feature>
<evidence type="ECO:0000256" key="1">
    <source>
        <dbReference type="ARBA" id="ARBA00004141"/>
    </source>
</evidence>
<dbReference type="OrthoDB" id="5187293at2"/>
<gene>
    <name evidence="6" type="ORF">CLV29_2166</name>
</gene>
<dbReference type="CDD" id="cd16914">
    <property type="entry name" value="EcfT"/>
    <property type="match status" value="1"/>
</dbReference>
<evidence type="ECO:0000256" key="5">
    <source>
        <dbReference type="SAM" id="Phobius"/>
    </source>
</evidence>
<evidence type="ECO:0000256" key="4">
    <source>
        <dbReference type="ARBA" id="ARBA00023136"/>
    </source>
</evidence>
<name>A0A4R7JBW2_9ACTN</name>
<keyword evidence="7" id="KW-1185">Reference proteome</keyword>
<reference evidence="6 7" key="1">
    <citation type="submission" date="2019-03" db="EMBL/GenBank/DDBJ databases">
        <title>Genomic Encyclopedia of Archaeal and Bacterial Type Strains, Phase II (KMG-II): from individual species to whole genera.</title>
        <authorList>
            <person name="Goeker M."/>
        </authorList>
    </citation>
    <scope>NUCLEOTIDE SEQUENCE [LARGE SCALE GENOMIC DNA]</scope>
    <source>
        <strain evidence="6 7">DSM 24323</strain>
    </source>
</reference>
<protein>
    <submittedName>
        <fullName evidence="6">Energy-coupling factor transport system permease protein</fullName>
    </submittedName>
</protein>
<dbReference type="Proteomes" id="UP000295371">
    <property type="component" value="Unassembled WGS sequence"/>
</dbReference>
<keyword evidence="3 5" id="KW-1133">Transmembrane helix</keyword>
<feature type="transmembrane region" description="Helical" evidence="5">
    <location>
        <begin position="376"/>
        <end position="393"/>
    </location>
</feature>
<evidence type="ECO:0000256" key="3">
    <source>
        <dbReference type="ARBA" id="ARBA00022989"/>
    </source>
</evidence>
<keyword evidence="2 5" id="KW-0812">Transmembrane</keyword>
<evidence type="ECO:0000313" key="6">
    <source>
        <dbReference type="EMBL" id="TDT34496.1"/>
    </source>
</evidence>
<proteinExistence type="predicted"/>
<comment type="caution">
    <text evidence="6">The sequence shown here is derived from an EMBL/GenBank/DDBJ whole genome shotgun (WGS) entry which is preliminary data.</text>
</comment>
<dbReference type="AlphaFoldDB" id="A0A4R7JBW2"/>
<dbReference type="RefSeq" id="WP_133754858.1">
    <property type="nucleotide sequence ID" value="NZ_SOAW01000001.1"/>
</dbReference>
<accession>A0A4R7JBW2</accession>
<feature type="transmembrane region" description="Helical" evidence="5">
    <location>
        <begin position="335"/>
        <end position="356"/>
    </location>
</feature>
<sequence>MHSAANTPAPPWWHRIRFALVSRWDRTRLPLVGRWNRYWLRRGLNPAAWWIFSLGLAAAASLTTNPLLTGLLIAVAAVVVASRRGNGPWSRSFRLYVMLGLLIIVVRVLYRLIFGGGDGGTILFSLPQIPLPPWVGGIRLLGPVSAEALIAGFQDGLRLACIVICIGAANSLANPKRLLAQLPNALHEIATVLVVSVTVFAQLADSVERVRRARTLRVGSQRTRHRWIREIVVPVLTDAVDRSLQLATAMDARGYGRQITPSAAVRQISRAMIIIAISLLCLTAWAALAPGTWLTLGAVRLPSWPLIGAAALACGVLGLRVAGRAVTRTRYRAEGWGLAECLTAVCGWSPFVAFSVIGGSDAATLLVPSPGQWPQVTPVMIIALGLALLPGFLTPPPVTDPAEADRQGDLIMGRPS</sequence>
<dbReference type="EMBL" id="SOAW01000001">
    <property type="protein sequence ID" value="TDT34496.1"/>
    <property type="molecule type" value="Genomic_DNA"/>
</dbReference>